<dbReference type="FunFam" id="1.10.420.10:FF:000004">
    <property type="entry name" value="Catalase-peroxidase"/>
    <property type="match status" value="1"/>
</dbReference>
<protein>
    <recommendedName>
        <fullName evidence="11 12">Catalase-peroxidase</fullName>
        <shortName evidence="12">CP</shortName>
        <ecNumber evidence="10 12">1.11.1.21</ecNumber>
    </recommendedName>
    <alternativeName>
        <fullName evidence="12">Peroxidase/catalase</fullName>
    </alternativeName>
</protein>
<feature type="cross-link" description="Tryptophyl-tyrosyl-methioninium (Tyr-Met) (with Trp-101)" evidence="12">
    <location>
        <begin position="224"/>
        <end position="250"/>
    </location>
</feature>
<keyword evidence="3 12" id="KW-0479">Metal-binding</keyword>
<evidence type="ECO:0000256" key="11">
    <source>
        <dbReference type="ARBA" id="ARBA00074141"/>
    </source>
</evidence>
<comment type="cofactor">
    <cofactor evidence="12">
        <name>heme b</name>
        <dbReference type="ChEBI" id="CHEBI:60344"/>
    </cofactor>
    <text evidence="12">Binds 1 heme b (iron(II)-protoporphyrin IX) group per dimer.</text>
</comment>
<dbReference type="InterPro" id="IPR019794">
    <property type="entry name" value="Peroxidases_AS"/>
</dbReference>
<comment type="catalytic activity">
    <reaction evidence="7 12 13">
        <text>2 H2O2 = O2 + 2 H2O</text>
        <dbReference type="Rhea" id="RHEA:20309"/>
        <dbReference type="ChEBI" id="CHEBI:15377"/>
        <dbReference type="ChEBI" id="CHEBI:15379"/>
        <dbReference type="ChEBI" id="CHEBI:16240"/>
        <dbReference type="EC" id="1.11.1.21"/>
    </reaction>
</comment>
<name>F5L8I6_CALTT</name>
<dbReference type="EC" id="1.11.1.21" evidence="10 12"/>
<feature type="site" description="Transition state stabilizer" evidence="12">
    <location>
        <position position="98"/>
    </location>
</feature>
<dbReference type="GO" id="GO:0005829">
    <property type="term" value="C:cytosol"/>
    <property type="evidence" value="ECO:0007669"/>
    <property type="project" value="UniProtKB-ARBA"/>
</dbReference>
<evidence type="ECO:0000256" key="7">
    <source>
        <dbReference type="ARBA" id="ARBA00049145"/>
    </source>
</evidence>
<dbReference type="PANTHER" id="PTHR30555:SF6">
    <property type="entry name" value="CATALASE-PEROXIDASE"/>
    <property type="match status" value="1"/>
</dbReference>
<evidence type="ECO:0000256" key="1">
    <source>
        <dbReference type="ARBA" id="ARBA00022559"/>
    </source>
</evidence>
<dbReference type="PRINTS" id="PR00460">
    <property type="entry name" value="BPEROXIDASE"/>
</dbReference>
<keyword evidence="1 12" id="KW-0575">Peroxidase</keyword>
<dbReference type="CDD" id="cd00649">
    <property type="entry name" value="catalase_peroxidase_1"/>
    <property type="match status" value="1"/>
</dbReference>
<dbReference type="SUPFAM" id="SSF48113">
    <property type="entry name" value="Heme-dependent peroxidases"/>
    <property type="match status" value="2"/>
</dbReference>
<evidence type="ECO:0000313" key="16">
    <source>
        <dbReference type="EMBL" id="EGL82325.1"/>
    </source>
</evidence>
<dbReference type="FunFam" id="1.10.520.10:FF:000002">
    <property type="entry name" value="Catalase-peroxidase"/>
    <property type="match status" value="1"/>
</dbReference>
<keyword evidence="5 12" id="KW-0408">Iron</keyword>
<evidence type="ECO:0000259" key="15">
    <source>
        <dbReference type="PROSITE" id="PS50873"/>
    </source>
</evidence>
<dbReference type="eggNOG" id="COG0376">
    <property type="taxonomic scope" value="Bacteria"/>
</dbReference>
<evidence type="ECO:0000256" key="2">
    <source>
        <dbReference type="ARBA" id="ARBA00022617"/>
    </source>
</evidence>
<dbReference type="PRINTS" id="PR00458">
    <property type="entry name" value="PEROXIDASE"/>
</dbReference>
<gene>
    <name evidence="12" type="primary">katG</name>
    <name evidence="16" type="ORF">CathTA2_2141</name>
</gene>
<dbReference type="HAMAP" id="MF_01961">
    <property type="entry name" value="Catal_peroxid"/>
    <property type="match status" value="1"/>
</dbReference>
<comment type="function">
    <text evidence="12">Bifunctional enzyme with both catalase and broad-spectrum peroxidase activity.</text>
</comment>
<feature type="compositionally biased region" description="Polar residues" evidence="14">
    <location>
        <begin position="17"/>
        <end position="30"/>
    </location>
</feature>
<keyword evidence="2 12" id="KW-0349">Heme</keyword>
<dbReference type="GO" id="GO:0042744">
    <property type="term" value="P:hydrogen peroxide catabolic process"/>
    <property type="evidence" value="ECO:0007669"/>
    <property type="project" value="UniProtKB-KW"/>
</dbReference>
<feature type="domain" description="Plant heme peroxidase family profile" evidence="15">
    <location>
        <begin position="135"/>
        <end position="411"/>
    </location>
</feature>
<comment type="similarity">
    <text evidence="9 12 13">Belongs to the peroxidase family. Peroxidase/catalase subfamily.</text>
</comment>
<dbReference type="RefSeq" id="WP_007505414.1">
    <property type="nucleotide sequence ID" value="NZ_AFCE01000151.1"/>
</dbReference>
<evidence type="ECO:0000256" key="10">
    <source>
        <dbReference type="ARBA" id="ARBA00067012"/>
    </source>
</evidence>
<evidence type="ECO:0000256" key="8">
    <source>
        <dbReference type="ARBA" id="ARBA00051651"/>
    </source>
</evidence>
<evidence type="ECO:0000256" key="3">
    <source>
        <dbReference type="ARBA" id="ARBA00022723"/>
    </source>
</evidence>
<evidence type="ECO:0000256" key="9">
    <source>
        <dbReference type="ARBA" id="ARBA00060838"/>
    </source>
</evidence>
<dbReference type="Gene3D" id="1.10.420.10">
    <property type="entry name" value="Peroxidase, domain 2"/>
    <property type="match status" value="2"/>
</dbReference>
<evidence type="ECO:0000256" key="12">
    <source>
        <dbReference type="HAMAP-Rule" id="MF_01961"/>
    </source>
</evidence>
<dbReference type="GO" id="GO:0070301">
    <property type="term" value="P:cellular response to hydrogen peroxide"/>
    <property type="evidence" value="ECO:0007669"/>
    <property type="project" value="TreeGrafter"/>
</dbReference>
<keyword evidence="6 12" id="KW-0376">Hydrogen peroxide</keyword>
<dbReference type="Pfam" id="PF00141">
    <property type="entry name" value="peroxidase"/>
    <property type="match status" value="2"/>
</dbReference>
<reference evidence="16 17" key="1">
    <citation type="journal article" date="2011" name="J. Bacteriol.">
        <title>Draft genome sequence of the thermoalkaliphilic Caldalkalibacillus thermarum strain TA2.A1.</title>
        <authorList>
            <person name="Kalamorz F."/>
            <person name="Keis S."/>
            <person name="McMillan D.G."/>
            <person name="Olsson K."/>
            <person name="Stanton J.A."/>
            <person name="Stockwell P."/>
            <person name="Black M.A."/>
            <person name="Klingeman D.M."/>
            <person name="Land M.L."/>
            <person name="Han C.S."/>
            <person name="Martin S.L."/>
            <person name="Becher S.A."/>
            <person name="Peddie C.J."/>
            <person name="Morgan H.W."/>
            <person name="Matthies D."/>
            <person name="Preiss L."/>
            <person name="Meier T."/>
            <person name="Brown S.D."/>
            <person name="Cook G.M."/>
        </authorList>
    </citation>
    <scope>NUCLEOTIDE SEQUENCE [LARGE SCALE GENOMIC DNA]</scope>
    <source>
        <strain evidence="16 17">TA2.A1</strain>
    </source>
</reference>
<dbReference type="OrthoDB" id="9759743at2"/>
<evidence type="ECO:0000256" key="4">
    <source>
        <dbReference type="ARBA" id="ARBA00023002"/>
    </source>
</evidence>
<dbReference type="EMBL" id="AFCE01000151">
    <property type="protein sequence ID" value="EGL82325.1"/>
    <property type="molecule type" value="Genomic_DNA"/>
</dbReference>
<dbReference type="GO" id="GO:0020037">
    <property type="term" value="F:heme binding"/>
    <property type="evidence" value="ECO:0007669"/>
    <property type="project" value="InterPro"/>
</dbReference>
<dbReference type="Gene3D" id="1.10.520.10">
    <property type="match status" value="2"/>
</dbReference>
<dbReference type="AlphaFoldDB" id="F5L8I6"/>
<evidence type="ECO:0000313" key="17">
    <source>
        <dbReference type="Proteomes" id="UP000010716"/>
    </source>
</evidence>
<dbReference type="NCBIfam" id="NF011635">
    <property type="entry name" value="PRK15061.1"/>
    <property type="match status" value="1"/>
</dbReference>
<dbReference type="CDD" id="cd08200">
    <property type="entry name" value="catalase_peroxidase_2"/>
    <property type="match status" value="1"/>
</dbReference>
<evidence type="ECO:0000256" key="6">
    <source>
        <dbReference type="ARBA" id="ARBA00023324"/>
    </source>
</evidence>
<proteinExistence type="inferred from homology"/>
<accession>F5L8I6</accession>
<dbReference type="PROSITE" id="PS00436">
    <property type="entry name" value="PEROXIDASE_2"/>
    <property type="match status" value="1"/>
</dbReference>
<dbReference type="Proteomes" id="UP000010716">
    <property type="component" value="Unassembled WGS sequence"/>
</dbReference>
<comment type="caution">
    <text evidence="12">Lacks conserved residue(s) required for the propagation of feature annotation.</text>
</comment>
<comment type="PTM">
    <text evidence="12">Formation of the three residue Trp-Tyr-Met cross-link is important for the catalase, but not the peroxidase activity of the enzyme.</text>
</comment>
<comment type="subunit">
    <text evidence="12">Homodimer or homotetramer.</text>
</comment>
<dbReference type="NCBIfam" id="TIGR00198">
    <property type="entry name" value="cat_per_HPI"/>
    <property type="match status" value="1"/>
</dbReference>
<feature type="active site" description="Proton acceptor" evidence="12">
    <location>
        <position position="102"/>
    </location>
</feature>
<feature type="binding site" description="axial binding residue" evidence="12">
    <location>
        <position position="265"/>
    </location>
    <ligand>
        <name>heme b</name>
        <dbReference type="ChEBI" id="CHEBI:60344"/>
    </ligand>
    <ligandPart>
        <name>Fe</name>
        <dbReference type="ChEBI" id="CHEBI:18248"/>
    </ligandPart>
</feature>
<comment type="catalytic activity">
    <reaction evidence="8 12 13">
        <text>H2O2 + AH2 = A + 2 H2O</text>
        <dbReference type="Rhea" id="RHEA:30275"/>
        <dbReference type="ChEBI" id="CHEBI:13193"/>
        <dbReference type="ChEBI" id="CHEBI:15377"/>
        <dbReference type="ChEBI" id="CHEBI:16240"/>
        <dbReference type="ChEBI" id="CHEBI:17499"/>
        <dbReference type="EC" id="1.11.1.21"/>
    </reaction>
</comment>
<evidence type="ECO:0000256" key="13">
    <source>
        <dbReference type="RuleBase" id="RU003451"/>
    </source>
</evidence>
<dbReference type="InterPro" id="IPR002016">
    <property type="entry name" value="Haem_peroxidase"/>
</dbReference>
<dbReference type="PANTHER" id="PTHR30555">
    <property type="entry name" value="HYDROPEROXIDASE I, BIFUNCTIONAL CATALASE-PEROXIDASE"/>
    <property type="match status" value="1"/>
</dbReference>
<evidence type="ECO:0000256" key="14">
    <source>
        <dbReference type="SAM" id="MobiDB-lite"/>
    </source>
</evidence>
<dbReference type="GO" id="GO:0004096">
    <property type="term" value="F:catalase activity"/>
    <property type="evidence" value="ECO:0007669"/>
    <property type="project" value="UniProtKB-UniRule"/>
</dbReference>
<feature type="region of interest" description="Disordered" evidence="14">
    <location>
        <begin position="1"/>
        <end position="30"/>
    </location>
</feature>
<sequence length="736" mass="82679">MENKNNGNTGKCPFSHGSVTNQSSKATTNEHWWPNQLNLDILHQHDRKTNPHDEDFNYAEEFQKLDYWALKEDLKKLMTESQDWWPADYGHYGPLFIRMSWHAAGTYRIGDGRGGASTGAQRFAPLNSWPDNANLDKARRLLWPIKQKYGNKISWADLLVLAGNVAIESMGGKTIGFGAGREDIWHPEKDTYWGVEKEWLGNERYSGDRELENPLAAVQMGLIYVNPEGPDGKPDPKAAARDIRETFRRMGMNDEETVALTAGGHTFGKAHGAGDAAHVGPEPEAAPIEAQGLGWQSTYGKGKGRDTITSGIEGAWTPTPTQWDNTYFELLFEYDWELTKSPAGAYQWRPVNPKEKHLAPDAEDPSVKVPTMMTTADMALREDPEFAKIARRFYENPDEFADAFARAWFKLLHRDMGPKSRYLGPEVPEEDFIWQDPVPSVDYELSDTEIEEIKAIILNSGLTVSELVKTAWASASTFRNSDKRGGANGARIRLAPQKDWEVNEPEQLAKVLAVYEDIQKQLPKPVSIADLIVLGGSAAVEKAARDAGFDIKVPFAPGRGDATQEQTDVESFEVLEPYADGFRNYQKQEYSVGPEELLLDKAQLLDLTAPQMTVLIGGLRVLGANYKNLPHGVFTDRVGVLTNDFFVNLLDMNYEWVPTEGGIYELRDRKSGEVKWTATRVDLIFGSNSVLRSYAEFYAQDDNQEKFVRDFIAAWVKVMNADRFDLNLKAKEPVIV</sequence>
<dbReference type="GO" id="GO:0046872">
    <property type="term" value="F:metal ion binding"/>
    <property type="evidence" value="ECO:0007669"/>
    <property type="project" value="UniProtKB-KW"/>
</dbReference>
<dbReference type="InterPro" id="IPR000763">
    <property type="entry name" value="Catalase_peroxidase"/>
</dbReference>
<evidence type="ECO:0000256" key="5">
    <source>
        <dbReference type="ARBA" id="ARBA00023004"/>
    </source>
</evidence>
<dbReference type="InterPro" id="IPR010255">
    <property type="entry name" value="Haem_peroxidase_sf"/>
</dbReference>
<dbReference type="PROSITE" id="PS50873">
    <property type="entry name" value="PEROXIDASE_4"/>
    <property type="match status" value="1"/>
</dbReference>
<keyword evidence="4 12" id="KW-0560">Oxidoreductase</keyword>
<organism evidence="16 17">
    <name type="scientific">Caldalkalibacillus thermarum (strain TA2.A1)</name>
    <dbReference type="NCBI Taxonomy" id="986075"/>
    <lineage>
        <taxon>Bacteria</taxon>
        <taxon>Bacillati</taxon>
        <taxon>Bacillota</taxon>
        <taxon>Bacilli</taxon>
        <taxon>Bacillales</taxon>
        <taxon>Bacillaceae</taxon>
        <taxon>Caldalkalibacillus</taxon>
    </lineage>
</organism>
<comment type="caution">
    <text evidence="16">The sequence shown here is derived from an EMBL/GenBank/DDBJ whole genome shotgun (WGS) entry which is preliminary data.</text>
</comment>
<dbReference type="FunFam" id="1.10.420.10:FF:000002">
    <property type="entry name" value="Catalase-peroxidase"/>
    <property type="match status" value="1"/>
</dbReference>